<dbReference type="GO" id="GO:0009279">
    <property type="term" value="C:cell outer membrane"/>
    <property type="evidence" value="ECO:0007669"/>
    <property type="project" value="UniProtKB-SubCell"/>
</dbReference>
<dbReference type="CDD" id="cd08977">
    <property type="entry name" value="SusD"/>
    <property type="match status" value="1"/>
</dbReference>
<keyword evidence="9" id="KW-1185">Reference proteome</keyword>
<evidence type="ECO:0000313" key="9">
    <source>
        <dbReference type="Proteomes" id="UP000317010"/>
    </source>
</evidence>
<sequence length="485" mass="54148">MKKKYILLAACAFLAITSCKKELQEKPYSILTSANFYQNANDAQSALDGVFSQLQPQGYYQRTIYIMTELSGDALVPLLTQNQERIDMYKIQYTSSNIEINNWYTNSYKLISRANDVIANVPAINMDGPTKNNILGNAMFLRAMAYFDMVRSFGDVPLILKPITSPDDPNLYPTRTSTSQIYNQIISDLKYAEANCYTEPNITTANKGEVSSGAASAMLARVYLQRASTSFAASDDNTNALTECNKVINSGVYKLMPNYSDVFNWSLKYYPAQTEVIFAVQFGANNSNTTQNITVRMFSPAALGGSGSFVANPYLMNSVYDHGDVRKVWNVANTINGVPATPFIYKYRDPQWVKGSNNSQMNWIVLRYADVLMMQSEALNNINANDPTKFNGLNTVRARAGLSAAQMLNATNTPTSEAFVDTLVRDRLRELCVEGHRRWDLIRLGRFASVEQAVNGFTVTSDQYLLPLPQTEIDANPKLKQNPGY</sequence>
<comment type="similarity">
    <text evidence="2">Belongs to the SusD family.</text>
</comment>
<dbReference type="InterPro" id="IPR012944">
    <property type="entry name" value="SusD_RagB_dom"/>
</dbReference>
<dbReference type="Pfam" id="PF07980">
    <property type="entry name" value="SusD_RagB"/>
    <property type="match status" value="1"/>
</dbReference>
<gene>
    <name evidence="8" type="ORF">JN11_04297</name>
</gene>
<comment type="subcellular location">
    <subcellularLocation>
        <location evidence="1">Cell outer membrane</location>
    </subcellularLocation>
</comment>
<dbReference type="InterPro" id="IPR033985">
    <property type="entry name" value="SusD-like_N"/>
</dbReference>
<dbReference type="Gene3D" id="1.25.40.390">
    <property type="match status" value="1"/>
</dbReference>
<feature type="domain" description="RagB/SusD" evidence="6">
    <location>
        <begin position="341"/>
        <end position="485"/>
    </location>
</feature>
<protein>
    <submittedName>
        <fullName evidence="8">Putative outer membrane starch-binding protein</fullName>
    </submittedName>
</protein>
<dbReference type="RefSeq" id="WP_144915899.1">
    <property type="nucleotide sequence ID" value="NZ_VLLI01000015.1"/>
</dbReference>
<dbReference type="SUPFAM" id="SSF48452">
    <property type="entry name" value="TPR-like"/>
    <property type="match status" value="1"/>
</dbReference>
<keyword evidence="5" id="KW-0998">Cell outer membrane</keyword>
<evidence type="ECO:0000313" key="8">
    <source>
        <dbReference type="EMBL" id="TWI95558.1"/>
    </source>
</evidence>
<dbReference type="InterPro" id="IPR011990">
    <property type="entry name" value="TPR-like_helical_dom_sf"/>
</dbReference>
<evidence type="ECO:0000259" key="6">
    <source>
        <dbReference type="Pfam" id="PF07980"/>
    </source>
</evidence>
<organism evidence="8 9">
    <name type="scientific">Mucilaginibacter frigoritolerans</name>
    <dbReference type="NCBI Taxonomy" id="652788"/>
    <lineage>
        <taxon>Bacteria</taxon>
        <taxon>Pseudomonadati</taxon>
        <taxon>Bacteroidota</taxon>
        <taxon>Sphingobacteriia</taxon>
        <taxon>Sphingobacteriales</taxon>
        <taxon>Sphingobacteriaceae</taxon>
        <taxon>Mucilaginibacter</taxon>
    </lineage>
</organism>
<keyword evidence="3" id="KW-0732">Signal</keyword>
<proteinExistence type="inferred from homology"/>
<dbReference type="Proteomes" id="UP000317010">
    <property type="component" value="Unassembled WGS sequence"/>
</dbReference>
<evidence type="ECO:0000256" key="5">
    <source>
        <dbReference type="ARBA" id="ARBA00023237"/>
    </source>
</evidence>
<evidence type="ECO:0000259" key="7">
    <source>
        <dbReference type="Pfam" id="PF14322"/>
    </source>
</evidence>
<dbReference type="OrthoDB" id="5694214at2"/>
<comment type="caution">
    <text evidence="8">The sequence shown here is derived from an EMBL/GenBank/DDBJ whole genome shotgun (WGS) entry which is preliminary data.</text>
</comment>
<evidence type="ECO:0000256" key="3">
    <source>
        <dbReference type="ARBA" id="ARBA00022729"/>
    </source>
</evidence>
<evidence type="ECO:0000256" key="1">
    <source>
        <dbReference type="ARBA" id="ARBA00004442"/>
    </source>
</evidence>
<evidence type="ECO:0000256" key="4">
    <source>
        <dbReference type="ARBA" id="ARBA00023136"/>
    </source>
</evidence>
<evidence type="ECO:0000256" key="2">
    <source>
        <dbReference type="ARBA" id="ARBA00006275"/>
    </source>
</evidence>
<dbReference type="AlphaFoldDB" id="A0A562TQQ2"/>
<dbReference type="Pfam" id="PF14322">
    <property type="entry name" value="SusD-like_3"/>
    <property type="match status" value="1"/>
</dbReference>
<dbReference type="PROSITE" id="PS51257">
    <property type="entry name" value="PROKAR_LIPOPROTEIN"/>
    <property type="match status" value="1"/>
</dbReference>
<feature type="domain" description="SusD-like N-terminal" evidence="7">
    <location>
        <begin position="41"/>
        <end position="224"/>
    </location>
</feature>
<reference evidence="8 9" key="1">
    <citation type="submission" date="2019-07" db="EMBL/GenBank/DDBJ databases">
        <title>Genomic Encyclopedia of Archaeal and Bacterial Type Strains, Phase II (KMG-II): from individual species to whole genera.</title>
        <authorList>
            <person name="Goeker M."/>
        </authorList>
    </citation>
    <scope>NUCLEOTIDE SEQUENCE [LARGE SCALE GENOMIC DNA]</scope>
    <source>
        <strain evidence="8 9">ATCC BAA-1854</strain>
    </source>
</reference>
<keyword evidence="4" id="KW-0472">Membrane</keyword>
<accession>A0A562TQQ2</accession>
<name>A0A562TQQ2_9SPHI</name>
<dbReference type="EMBL" id="VLLI01000015">
    <property type="protein sequence ID" value="TWI95558.1"/>
    <property type="molecule type" value="Genomic_DNA"/>
</dbReference>